<name>A0AAE4CT79_9ACTN</name>
<dbReference type="InterPro" id="IPR001387">
    <property type="entry name" value="Cro/C1-type_HTH"/>
</dbReference>
<dbReference type="SUPFAM" id="SSF47413">
    <property type="entry name" value="lambda repressor-like DNA-binding domains"/>
    <property type="match status" value="1"/>
</dbReference>
<evidence type="ECO:0000313" key="2">
    <source>
        <dbReference type="EMBL" id="MDR7323800.1"/>
    </source>
</evidence>
<dbReference type="Pfam" id="PF19054">
    <property type="entry name" value="DUF5753"/>
    <property type="match status" value="1"/>
</dbReference>
<organism evidence="2 3">
    <name type="scientific">Catenuloplanes niger</name>
    <dbReference type="NCBI Taxonomy" id="587534"/>
    <lineage>
        <taxon>Bacteria</taxon>
        <taxon>Bacillati</taxon>
        <taxon>Actinomycetota</taxon>
        <taxon>Actinomycetes</taxon>
        <taxon>Micromonosporales</taxon>
        <taxon>Micromonosporaceae</taxon>
        <taxon>Catenuloplanes</taxon>
    </lineage>
</organism>
<dbReference type="SMART" id="SM00530">
    <property type="entry name" value="HTH_XRE"/>
    <property type="match status" value="1"/>
</dbReference>
<dbReference type="Proteomes" id="UP001183629">
    <property type="component" value="Unassembled WGS sequence"/>
</dbReference>
<accession>A0AAE4CT79</accession>
<dbReference type="CDD" id="cd00093">
    <property type="entry name" value="HTH_XRE"/>
    <property type="match status" value="1"/>
</dbReference>
<dbReference type="InterPro" id="IPR043917">
    <property type="entry name" value="DUF5753"/>
</dbReference>
<keyword evidence="3" id="KW-1185">Reference proteome</keyword>
<dbReference type="EMBL" id="JAVDYC010000001">
    <property type="protein sequence ID" value="MDR7323800.1"/>
    <property type="molecule type" value="Genomic_DNA"/>
</dbReference>
<reference evidence="2 3" key="1">
    <citation type="submission" date="2023-07" db="EMBL/GenBank/DDBJ databases">
        <title>Sequencing the genomes of 1000 actinobacteria strains.</title>
        <authorList>
            <person name="Klenk H.-P."/>
        </authorList>
    </citation>
    <scope>NUCLEOTIDE SEQUENCE [LARGE SCALE GENOMIC DNA]</scope>
    <source>
        <strain evidence="2 3">DSM 44711</strain>
    </source>
</reference>
<evidence type="ECO:0000313" key="3">
    <source>
        <dbReference type="Proteomes" id="UP001183629"/>
    </source>
</evidence>
<dbReference type="PROSITE" id="PS50943">
    <property type="entry name" value="HTH_CROC1"/>
    <property type="match status" value="1"/>
</dbReference>
<protein>
    <submittedName>
        <fullName evidence="2">Transcriptional regulator with XRE-family HTH domain</fullName>
    </submittedName>
</protein>
<comment type="caution">
    <text evidence="2">The sequence shown here is derived from an EMBL/GenBank/DDBJ whole genome shotgun (WGS) entry which is preliminary data.</text>
</comment>
<proteinExistence type="predicted"/>
<dbReference type="Pfam" id="PF13560">
    <property type="entry name" value="HTH_31"/>
    <property type="match status" value="1"/>
</dbReference>
<sequence length="304" mass="33963">MAARERGRILRGGNPLAQRRVLGEELRRLRQRSNLTADQAGSMIDRSGSWISRLELGLIGLRPRDLKDLLEIYGVREASVRNELEALAVAGRRRAWWSSYRDVLSEFYTTLIGLEDEAAEIYEFQDRVIPGLVQTESYMRTLYSHYANLAPHVYPSVDRLIEVRLERQKVLHRASSSPAFEVVLDQAVLHRVFGDRAVHREQLEALLAAGNSGVVSIRLLAFGDIRAPAFYEPFVLIRSSSGRLTAVVESGSGRGSIVAGGSAGIYEDAFKSLSRDARDAESSLQLLEAILHSNGDFHEQVRPH</sequence>
<dbReference type="Gene3D" id="1.10.260.40">
    <property type="entry name" value="lambda repressor-like DNA-binding domains"/>
    <property type="match status" value="1"/>
</dbReference>
<dbReference type="GO" id="GO:0003677">
    <property type="term" value="F:DNA binding"/>
    <property type="evidence" value="ECO:0007669"/>
    <property type="project" value="InterPro"/>
</dbReference>
<gene>
    <name evidence="2" type="ORF">J2S44_004050</name>
</gene>
<dbReference type="InterPro" id="IPR010982">
    <property type="entry name" value="Lambda_DNA-bd_dom_sf"/>
</dbReference>
<dbReference type="RefSeq" id="WP_310416259.1">
    <property type="nucleotide sequence ID" value="NZ_JAVDYC010000001.1"/>
</dbReference>
<evidence type="ECO:0000259" key="1">
    <source>
        <dbReference type="PROSITE" id="PS50943"/>
    </source>
</evidence>
<feature type="domain" description="HTH cro/C1-type" evidence="1">
    <location>
        <begin position="26"/>
        <end position="80"/>
    </location>
</feature>
<dbReference type="AlphaFoldDB" id="A0AAE4CT79"/>